<evidence type="ECO:0000256" key="3">
    <source>
        <dbReference type="ARBA" id="ARBA00022827"/>
    </source>
</evidence>
<evidence type="ECO:0000256" key="1">
    <source>
        <dbReference type="ARBA" id="ARBA00007992"/>
    </source>
</evidence>
<dbReference type="InterPro" id="IPR002938">
    <property type="entry name" value="FAD-bd"/>
</dbReference>
<organism evidence="6 7">
    <name type="scientific">Cladorrhinum samala</name>
    <dbReference type="NCBI Taxonomy" id="585594"/>
    <lineage>
        <taxon>Eukaryota</taxon>
        <taxon>Fungi</taxon>
        <taxon>Dikarya</taxon>
        <taxon>Ascomycota</taxon>
        <taxon>Pezizomycotina</taxon>
        <taxon>Sordariomycetes</taxon>
        <taxon>Sordariomycetidae</taxon>
        <taxon>Sordariales</taxon>
        <taxon>Podosporaceae</taxon>
        <taxon>Cladorrhinum</taxon>
    </lineage>
</organism>
<dbReference type="SUPFAM" id="SSF51905">
    <property type="entry name" value="FAD/NAD(P)-binding domain"/>
    <property type="match status" value="1"/>
</dbReference>
<accession>A0AAV9HW17</accession>
<dbReference type="InterPro" id="IPR051104">
    <property type="entry name" value="FAD_monoxygenase"/>
</dbReference>
<comment type="similarity">
    <text evidence="1">Belongs to the paxM FAD-dependent monooxygenase family.</text>
</comment>
<dbReference type="GO" id="GO:0044550">
    <property type="term" value="P:secondary metabolite biosynthetic process"/>
    <property type="evidence" value="ECO:0007669"/>
    <property type="project" value="TreeGrafter"/>
</dbReference>
<dbReference type="PANTHER" id="PTHR46720">
    <property type="entry name" value="HYDROXYLASE, PUTATIVE (AFU_ORTHOLOGUE AFUA_3G01460)-RELATED"/>
    <property type="match status" value="1"/>
</dbReference>
<keyword evidence="3" id="KW-0274">FAD</keyword>
<evidence type="ECO:0000313" key="7">
    <source>
        <dbReference type="Proteomes" id="UP001321749"/>
    </source>
</evidence>
<gene>
    <name evidence="6" type="ORF">QBC42DRAFT_170004</name>
</gene>
<name>A0AAV9HW17_9PEZI</name>
<evidence type="ECO:0000313" key="6">
    <source>
        <dbReference type="EMBL" id="KAK4465047.1"/>
    </source>
</evidence>
<dbReference type="GO" id="GO:0071949">
    <property type="term" value="F:FAD binding"/>
    <property type="evidence" value="ECO:0007669"/>
    <property type="project" value="InterPro"/>
</dbReference>
<feature type="domain" description="FAD-binding" evidence="5">
    <location>
        <begin position="137"/>
        <end position="358"/>
    </location>
</feature>
<proteinExistence type="inferred from homology"/>
<dbReference type="EMBL" id="MU864943">
    <property type="protein sequence ID" value="KAK4465047.1"/>
    <property type="molecule type" value="Genomic_DNA"/>
</dbReference>
<evidence type="ECO:0000256" key="2">
    <source>
        <dbReference type="ARBA" id="ARBA00022630"/>
    </source>
</evidence>
<comment type="caution">
    <text evidence="6">The sequence shown here is derived from an EMBL/GenBank/DDBJ whole genome shotgun (WGS) entry which is preliminary data.</text>
</comment>
<reference evidence="6" key="1">
    <citation type="journal article" date="2023" name="Mol. Phylogenet. Evol.">
        <title>Genome-scale phylogeny and comparative genomics of the fungal order Sordariales.</title>
        <authorList>
            <person name="Hensen N."/>
            <person name="Bonometti L."/>
            <person name="Westerberg I."/>
            <person name="Brannstrom I.O."/>
            <person name="Guillou S."/>
            <person name="Cros-Aarteil S."/>
            <person name="Calhoun S."/>
            <person name="Haridas S."/>
            <person name="Kuo A."/>
            <person name="Mondo S."/>
            <person name="Pangilinan J."/>
            <person name="Riley R."/>
            <person name="LaButti K."/>
            <person name="Andreopoulos B."/>
            <person name="Lipzen A."/>
            <person name="Chen C."/>
            <person name="Yan M."/>
            <person name="Daum C."/>
            <person name="Ng V."/>
            <person name="Clum A."/>
            <person name="Steindorff A."/>
            <person name="Ohm R.A."/>
            <person name="Martin F."/>
            <person name="Silar P."/>
            <person name="Natvig D.O."/>
            <person name="Lalanne C."/>
            <person name="Gautier V."/>
            <person name="Ament-Velasquez S.L."/>
            <person name="Kruys A."/>
            <person name="Hutchinson M.I."/>
            <person name="Powell A.J."/>
            <person name="Barry K."/>
            <person name="Miller A.N."/>
            <person name="Grigoriev I.V."/>
            <person name="Debuchy R."/>
            <person name="Gladieux P."/>
            <person name="Hiltunen Thoren M."/>
            <person name="Johannesson H."/>
        </authorList>
    </citation>
    <scope>NUCLEOTIDE SEQUENCE</scope>
    <source>
        <strain evidence="6">PSN324</strain>
    </source>
</reference>
<evidence type="ECO:0000259" key="5">
    <source>
        <dbReference type="Pfam" id="PF01494"/>
    </source>
</evidence>
<dbReference type="PANTHER" id="PTHR46720:SF3">
    <property type="entry name" value="FAD-BINDING DOMAIN-CONTAINING PROTEIN-RELATED"/>
    <property type="match status" value="1"/>
</dbReference>
<dbReference type="InterPro" id="IPR036188">
    <property type="entry name" value="FAD/NAD-bd_sf"/>
</dbReference>
<reference evidence="6" key="2">
    <citation type="submission" date="2023-06" db="EMBL/GenBank/DDBJ databases">
        <authorList>
            <consortium name="Lawrence Berkeley National Laboratory"/>
            <person name="Mondo S.J."/>
            <person name="Hensen N."/>
            <person name="Bonometti L."/>
            <person name="Westerberg I."/>
            <person name="Brannstrom I.O."/>
            <person name="Guillou S."/>
            <person name="Cros-Aarteil S."/>
            <person name="Calhoun S."/>
            <person name="Haridas S."/>
            <person name="Kuo A."/>
            <person name="Pangilinan J."/>
            <person name="Riley R."/>
            <person name="Labutti K."/>
            <person name="Andreopoulos B."/>
            <person name="Lipzen A."/>
            <person name="Chen C."/>
            <person name="Yanf M."/>
            <person name="Daum C."/>
            <person name="Ng V."/>
            <person name="Clum A."/>
            <person name="Steindorff A."/>
            <person name="Ohm R."/>
            <person name="Martin F."/>
            <person name="Silar P."/>
            <person name="Natvig D."/>
            <person name="Lalanne C."/>
            <person name="Gautier V."/>
            <person name="Ament-Velasquez S.L."/>
            <person name="Kruys A."/>
            <person name="Hutchinson M.I."/>
            <person name="Powell A.J."/>
            <person name="Barry K."/>
            <person name="Miller A.N."/>
            <person name="Grigoriev I.V."/>
            <person name="Debuchy R."/>
            <person name="Gladieux P."/>
            <person name="Thoren M.H."/>
            <person name="Johannesson H."/>
        </authorList>
    </citation>
    <scope>NUCLEOTIDE SEQUENCE</scope>
    <source>
        <strain evidence="6">PSN324</strain>
    </source>
</reference>
<dbReference type="AlphaFoldDB" id="A0AAV9HW17"/>
<evidence type="ECO:0000256" key="4">
    <source>
        <dbReference type="ARBA" id="ARBA00023002"/>
    </source>
</evidence>
<dbReference type="Proteomes" id="UP001321749">
    <property type="component" value="Unassembled WGS sequence"/>
</dbReference>
<dbReference type="PRINTS" id="PR00420">
    <property type="entry name" value="RNGMNOXGNASE"/>
</dbReference>
<sequence length="444" mass="47824">MSTTQANPEFNLALVGAGITSLTLSVALTSLGIKHTIYEQSSSLNELGAGLGFGPNAARALKVIDPDLYKIFERVGTFAGKASQPQAETAKPVWIEFLSGTASLSDQTSAAPSFTVYATHGKGHAAVHRAKWLDILASRVTAPIIFSKRFQSLTQPNAANSEVEIHFADGTTVHHSGVIGCDGVKSKVRTALFPEAKCTYSGKYAYRCLAPLSEAAALLGEGRAGVSSLWMGPSAHLLTFPVLNFLNMVCFVTDSTPTWPSNSTSLTVPTTKADAIRDYTNAGFSSTVLALLNMIPDNDSTLIKWGLFDLADNPPPRYWLNRAMIIGDAAHASTPHHGAGAGFGMEDVAVLKGLFQELLELGGGVQDLEHVFAQFDASRRERDQWLVQSSRRAADLYELRLGEMSIEEMRRDIETRQEICWGFDVEGCVTEAKKGLRARLGGSA</sequence>
<dbReference type="GO" id="GO:0016491">
    <property type="term" value="F:oxidoreductase activity"/>
    <property type="evidence" value="ECO:0007669"/>
    <property type="project" value="UniProtKB-KW"/>
</dbReference>
<keyword evidence="2" id="KW-0285">Flavoprotein</keyword>
<dbReference type="Gene3D" id="3.50.50.60">
    <property type="entry name" value="FAD/NAD(P)-binding domain"/>
    <property type="match status" value="1"/>
</dbReference>
<protein>
    <submittedName>
        <fullName evidence="6">Salicylate hydroxylase</fullName>
    </submittedName>
</protein>
<dbReference type="SUPFAM" id="SSF54373">
    <property type="entry name" value="FAD-linked reductases, C-terminal domain"/>
    <property type="match status" value="1"/>
</dbReference>
<keyword evidence="4" id="KW-0560">Oxidoreductase</keyword>
<dbReference type="Pfam" id="PF01494">
    <property type="entry name" value="FAD_binding_3"/>
    <property type="match status" value="1"/>
</dbReference>
<keyword evidence="7" id="KW-1185">Reference proteome</keyword>